<sequence length="279" mass="32403">MIGITKKQADVAPAKTNYGVEVVYVGESIDLKRVQETMKQYSFMNRDHPLVLRLLDDQFAVLTKFGTVAFWNVDEKLRKQFVRELASSTKSKKVFYPHTETTKVIIGEEVERVTFTEVYLTNFSLEKIRIISYVLSQSVALERYENEIEENLQELGVVIENLKSKGRAMLRERELLKRIGKVLSVKQIAVAHLSLFDKPDEAWESPELETLYNQLHREYDMGDRFDILDEKVNFLSDNAKLLLNFIAEKRNAFLEMVIIALFVIDLIPLFIDLVKYLAK</sequence>
<organism evidence="3 4">
    <name type="scientific">Candidatus Yanofskybacteria bacterium RIFCSPHIGHO2_01_FULL_44_17</name>
    <dbReference type="NCBI Taxonomy" id="1802668"/>
    <lineage>
        <taxon>Bacteria</taxon>
        <taxon>Candidatus Yanofskyibacteriota</taxon>
    </lineage>
</organism>
<dbReference type="EMBL" id="MGJI01000013">
    <property type="protein sequence ID" value="OGN05092.1"/>
    <property type="molecule type" value="Genomic_DNA"/>
</dbReference>
<proteinExistence type="predicted"/>
<dbReference type="PANTHER" id="PTHR16255">
    <property type="entry name" value="REQUIRED FOR MEIOTIC NUCLEAR DIVISION PROTEIN 1 HOMOLOG"/>
    <property type="match status" value="1"/>
</dbReference>
<keyword evidence="1" id="KW-0472">Membrane</keyword>
<name>A0A1F8EW74_9BACT</name>
<dbReference type="Proteomes" id="UP000177507">
    <property type="component" value="Unassembled WGS sequence"/>
</dbReference>
<keyword evidence="1" id="KW-0812">Transmembrane</keyword>
<evidence type="ECO:0000313" key="3">
    <source>
        <dbReference type="EMBL" id="OGN05092.1"/>
    </source>
</evidence>
<dbReference type="Pfam" id="PF02582">
    <property type="entry name" value="DUF155"/>
    <property type="match status" value="1"/>
</dbReference>
<dbReference type="InterPro" id="IPR003734">
    <property type="entry name" value="DUF155"/>
</dbReference>
<evidence type="ECO:0000256" key="1">
    <source>
        <dbReference type="SAM" id="Phobius"/>
    </source>
</evidence>
<reference evidence="3 4" key="1">
    <citation type="journal article" date="2016" name="Nat. Commun.">
        <title>Thousands of microbial genomes shed light on interconnected biogeochemical processes in an aquifer system.</title>
        <authorList>
            <person name="Anantharaman K."/>
            <person name="Brown C.T."/>
            <person name="Hug L.A."/>
            <person name="Sharon I."/>
            <person name="Castelle C.J."/>
            <person name="Probst A.J."/>
            <person name="Thomas B.C."/>
            <person name="Singh A."/>
            <person name="Wilkins M.J."/>
            <person name="Karaoz U."/>
            <person name="Brodie E.L."/>
            <person name="Williams K.H."/>
            <person name="Hubbard S.S."/>
            <person name="Banfield J.F."/>
        </authorList>
    </citation>
    <scope>NUCLEOTIDE SEQUENCE [LARGE SCALE GENOMIC DNA]</scope>
</reference>
<dbReference type="InterPro" id="IPR051624">
    <property type="entry name" value="RMD1/Sad1-interacting"/>
</dbReference>
<evidence type="ECO:0000313" key="4">
    <source>
        <dbReference type="Proteomes" id="UP000177507"/>
    </source>
</evidence>
<gene>
    <name evidence="3" type="ORF">A2831_00215</name>
</gene>
<dbReference type="PANTHER" id="PTHR16255:SF6">
    <property type="entry name" value="PROTEIN RETARDED ROOT GROWTH-LIKE"/>
    <property type="match status" value="1"/>
</dbReference>
<protein>
    <recommendedName>
        <fullName evidence="2">DUF155 domain-containing protein</fullName>
    </recommendedName>
</protein>
<feature type="transmembrane region" description="Helical" evidence="1">
    <location>
        <begin position="252"/>
        <end position="271"/>
    </location>
</feature>
<evidence type="ECO:0000259" key="2">
    <source>
        <dbReference type="Pfam" id="PF02582"/>
    </source>
</evidence>
<keyword evidence="1" id="KW-1133">Transmembrane helix</keyword>
<feature type="domain" description="DUF155" evidence="2">
    <location>
        <begin position="61"/>
        <end position="228"/>
    </location>
</feature>
<accession>A0A1F8EW74</accession>
<comment type="caution">
    <text evidence="3">The sequence shown here is derived from an EMBL/GenBank/DDBJ whole genome shotgun (WGS) entry which is preliminary data.</text>
</comment>
<dbReference type="AlphaFoldDB" id="A0A1F8EW74"/>